<dbReference type="HOGENOM" id="CLU_3343241_0_0_6"/>
<dbReference type="AlphaFoldDB" id="G8LP86"/>
<proteinExistence type="predicted"/>
<dbReference type="Proteomes" id="UP000007838">
    <property type="component" value="Chromosome"/>
</dbReference>
<name>G8LP86_9ENTR</name>
<dbReference type="KEGG" id="eec:EcWSU1_00906"/>
<reference evidence="1 2" key="1">
    <citation type="journal article" date="2011" name="Stand. Genomic Sci.">
        <title>Complete genome of the onion pathogen Enterobacter cloacae EcWSU1.</title>
        <authorList>
            <person name="Humann J.L."/>
            <person name="Wildung M."/>
            <person name="Cheng C.H."/>
            <person name="Lee T."/>
            <person name="Stewart J.E."/>
            <person name="Drew J.C."/>
            <person name="Triplett E.W."/>
            <person name="Main D."/>
            <person name="Schroeder B.K."/>
        </authorList>
    </citation>
    <scope>NUCLEOTIDE SEQUENCE [LARGE SCALE GENOMIC DNA]</scope>
    <source>
        <strain evidence="1 2">EcWSU1</strain>
    </source>
</reference>
<protein>
    <submittedName>
        <fullName evidence="1">Uncharacterized protein</fullName>
    </submittedName>
</protein>
<dbReference type="EMBL" id="CP002886">
    <property type="protein sequence ID" value="AEW72346.1"/>
    <property type="molecule type" value="Genomic_DNA"/>
</dbReference>
<organism evidence="1 2">
    <name type="scientific">Enterobacter ludwigii</name>
    <dbReference type="NCBI Taxonomy" id="299767"/>
    <lineage>
        <taxon>Bacteria</taxon>
        <taxon>Pseudomonadati</taxon>
        <taxon>Pseudomonadota</taxon>
        <taxon>Gammaproteobacteria</taxon>
        <taxon>Enterobacterales</taxon>
        <taxon>Enterobacteriaceae</taxon>
        <taxon>Enterobacter</taxon>
        <taxon>Enterobacter cloacae complex</taxon>
    </lineage>
</organism>
<sequence length="37" mass="4296">MQKMLRLLYCKAVRDDNPAEAILYHKVTMVIITQCDA</sequence>
<accession>G8LP86</accession>
<evidence type="ECO:0000313" key="2">
    <source>
        <dbReference type="Proteomes" id="UP000007838"/>
    </source>
</evidence>
<gene>
    <name evidence="1" type="ORF">EcWSU1_00906</name>
</gene>
<evidence type="ECO:0000313" key="1">
    <source>
        <dbReference type="EMBL" id="AEW72346.1"/>
    </source>
</evidence>